<dbReference type="EMBL" id="KB097495">
    <property type="protein sequence ID" value="ESN96500.1"/>
    <property type="molecule type" value="Genomic_DNA"/>
</dbReference>
<dbReference type="OrthoDB" id="419189at2759"/>
<evidence type="ECO:0000313" key="2">
    <source>
        <dbReference type="EnsemblMetazoa" id="HelroP163569"/>
    </source>
</evidence>
<keyword evidence="3" id="KW-1185">Reference proteome</keyword>
<dbReference type="Proteomes" id="UP000015101">
    <property type="component" value="Unassembled WGS sequence"/>
</dbReference>
<dbReference type="EnsemblMetazoa" id="HelroT163569">
    <property type="protein sequence ID" value="HelroP163569"/>
    <property type="gene ID" value="HelroG163569"/>
</dbReference>
<proteinExistence type="predicted"/>
<dbReference type="KEGG" id="hro:HELRODRAFT_163569"/>
<dbReference type="HOGENOM" id="CLU_2212777_0_0_1"/>
<reference evidence="2" key="3">
    <citation type="submission" date="2015-06" db="UniProtKB">
        <authorList>
            <consortium name="EnsemblMetazoa"/>
        </authorList>
    </citation>
    <scope>IDENTIFICATION</scope>
</reference>
<gene>
    <name evidence="2" type="primary">20200130</name>
    <name evidence="1" type="ORF">HELRODRAFT_163569</name>
</gene>
<reference evidence="1 3" key="2">
    <citation type="journal article" date="2013" name="Nature">
        <title>Insights into bilaterian evolution from three spiralian genomes.</title>
        <authorList>
            <person name="Simakov O."/>
            <person name="Marletaz F."/>
            <person name="Cho S.J."/>
            <person name="Edsinger-Gonzales E."/>
            <person name="Havlak P."/>
            <person name="Hellsten U."/>
            <person name="Kuo D.H."/>
            <person name="Larsson T."/>
            <person name="Lv J."/>
            <person name="Arendt D."/>
            <person name="Savage R."/>
            <person name="Osoegawa K."/>
            <person name="de Jong P."/>
            <person name="Grimwood J."/>
            <person name="Chapman J.A."/>
            <person name="Shapiro H."/>
            <person name="Aerts A."/>
            <person name="Otillar R.P."/>
            <person name="Terry A.Y."/>
            <person name="Boore J.L."/>
            <person name="Grigoriev I.V."/>
            <person name="Lindberg D.R."/>
            <person name="Seaver E.C."/>
            <person name="Weisblat D.A."/>
            <person name="Putnam N.H."/>
            <person name="Rokhsar D.S."/>
        </authorList>
    </citation>
    <scope>NUCLEOTIDE SEQUENCE</scope>
</reference>
<dbReference type="RefSeq" id="XP_009025655.1">
    <property type="nucleotide sequence ID" value="XM_009027407.1"/>
</dbReference>
<accession>T1EU80</accession>
<protein>
    <submittedName>
        <fullName evidence="1 2">Uncharacterized protein</fullName>
    </submittedName>
</protein>
<evidence type="ECO:0000313" key="1">
    <source>
        <dbReference type="EMBL" id="ESN96500.1"/>
    </source>
</evidence>
<dbReference type="EMBL" id="AMQM01001397">
    <property type="status" value="NOT_ANNOTATED_CDS"/>
    <property type="molecule type" value="Genomic_DNA"/>
</dbReference>
<dbReference type="CTD" id="20200130"/>
<dbReference type="InParanoid" id="T1EU80"/>
<dbReference type="AlphaFoldDB" id="T1EU80"/>
<name>T1EU80_HELRO</name>
<organism evidence="2 3">
    <name type="scientific">Helobdella robusta</name>
    <name type="common">Californian leech</name>
    <dbReference type="NCBI Taxonomy" id="6412"/>
    <lineage>
        <taxon>Eukaryota</taxon>
        <taxon>Metazoa</taxon>
        <taxon>Spiralia</taxon>
        <taxon>Lophotrochozoa</taxon>
        <taxon>Annelida</taxon>
        <taxon>Clitellata</taxon>
        <taxon>Hirudinea</taxon>
        <taxon>Rhynchobdellida</taxon>
        <taxon>Glossiphoniidae</taxon>
        <taxon>Helobdella</taxon>
    </lineage>
</organism>
<sequence>MVNSEIFFLAGLMVSWSSPNDDRCAMEWRRLDGSGEDFREKAKLSKYELRSVDSNFLCVPKTNLKIRSQSFALVGPRLRNSLPNTLRSGDFAPSQFKRQLKTYPFSL</sequence>
<evidence type="ECO:0000313" key="3">
    <source>
        <dbReference type="Proteomes" id="UP000015101"/>
    </source>
</evidence>
<reference evidence="3" key="1">
    <citation type="submission" date="2012-12" db="EMBL/GenBank/DDBJ databases">
        <authorList>
            <person name="Hellsten U."/>
            <person name="Grimwood J."/>
            <person name="Chapman J.A."/>
            <person name="Shapiro H."/>
            <person name="Aerts A."/>
            <person name="Otillar R.P."/>
            <person name="Terry A.Y."/>
            <person name="Boore J.L."/>
            <person name="Simakov O."/>
            <person name="Marletaz F."/>
            <person name="Cho S.-J."/>
            <person name="Edsinger-Gonzales E."/>
            <person name="Havlak P."/>
            <person name="Kuo D.-H."/>
            <person name="Larsson T."/>
            <person name="Lv J."/>
            <person name="Arendt D."/>
            <person name="Savage R."/>
            <person name="Osoegawa K."/>
            <person name="de Jong P."/>
            <person name="Lindberg D.R."/>
            <person name="Seaver E.C."/>
            <person name="Weisblat D.A."/>
            <person name="Putnam N.H."/>
            <person name="Grigoriev I.V."/>
            <person name="Rokhsar D.S."/>
        </authorList>
    </citation>
    <scope>NUCLEOTIDE SEQUENCE</scope>
</reference>
<dbReference type="GeneID" id="20200130"/>